<organism evidence="1">
    <name type="scientific">hydrothermal vent metagenome</name>
    <dbReference type="NCBI Taxonomy" id="652676"/>
    <lineage>
        <taxon>unclassified sequences</taxon>
        <taxon>metagenomes</taxon>
        <taxon>ecological metagenomes</taxon>
    </lineage>
</organism>
<evidence type="ECO:0008006" key="2">
    <source>
        <dbReference type="Google" id="ProtNLM"/>
    </source>
</evidence>
<protein>
    <recommendedName>
        <fullName evidence="2">DUF1127 domain-containing protein</fullName>
    </recommendedName>
</protein>
<name>A0A3B0TTY2_9ZZZZ</name>
<accession>A0A3B0TTY2</accession>
<sequence length="66" mass="7632">MNMLTIIRHLYADWDAAERMSELDACRLSDMGLNRYDLFEARKLHGAGRGAHLDARRAERAGSWLR</sequence>
<reference evidence="1" key="1">
    <citation type="submission" date="2018-06" db="EMBL/GenBank/DDBJ databases">
        <authorList>
            <person name="Zhirakovskaya E."/>
        </authorList>
    </citation>
    <scope>NUCLEOTIDE SEQUENCE</scope>
</reference>
<dbReference type="EMBL" id="UOEO01000116">
    <property type="protein sequence ID" value="VAW19653.1"/>
    <property type="molecule type" value="Genomic_DNA"/>
</dbReference>
<dbReference type="AlphaFoldDB" id="A0A3B0TTY2"/>
<evidence type="ECO:0000313" key="1">
    <source>
        <dbReference type="EMBL" id="VAW19653.1"/>
    </source>
</evidence>
<gene>
    <name evidence="1" type="ORF">MNBD_ALPHA12-1562</name>
</gene>
<proteinExistence type="predicted"/>